<feature type="region of interest" description="Disordered" evidence="1">
    <location>
        <begin position="1"/>
        <end position="24"/>
    </location>
</feature>
<evidence type="ECO:0000313" key="3">
    <source>
        <dbReference type="EMBL" id="ETI20671.1"/>
    </source>
</evidence>
<dbReference type="HOGENOM" id="CLU_026673_3_3_1"/>
<proteinExistence type="predicted"/>
<dbReference type="EMBL" id="KB822707">
    <property type="protein sequence ID" value="ETI20671.1"/>
    <property type="molecule type" value="Genomic_DNA"/>
</dbReference>
<dbReference type="PANTHER" id="PTHR43482:SF4">
    <property type="entry name" value="ALCOHOL DEHYDROGENASE, PUTATIVE (AFU_ORTHOLOGUE AFUA_7G06260)-RELATED"/>
    <property type="match status" value="1"/>
</dbReference>
<evidence type="ECO:0000313" key="4">
    <source>
        <dbReference type="Proteomes" id="UP000030678"/>
    </source>
</evidence>
<dbReference type="OrthoDB" id="191139at2759"/>
<dbReference type="InterPro" id="IPR011032">
    <property type="entry name" value="GroES-like_sf"/>
</dbReference>
<reference evidence="3 4" key="1">
    <citation type="submission" date="2013-03" db="EMBL/GenBank/DDBJ databases">
        <title>The Genome Sequence of Cladophialophora carrionii CBS 160.54.</title>
        <authorList>
            <consortium name="The Broad Institute Genomics Platform"/>
            <person name="Cuomo C."/>
            <person name="de Hoog S."/>
            <person name="Gorbushina A."/>
            <person name="Walker B."/>
            <person name="Young S.K."/>
            <person name="Zeng Q."/>
            <person name="Gargeya S."/>
            <person name="Fitzgerald M."/>
            <person name="Haas B."/>
            <person name="Abouelleil A."/>
            <person name="Allen A.W."/>
            <person name="Alvarado L."/>
            <person name="Arachchi H.M."/>
            <person name="Berlin A.M."/>
            <person name="Chapman S.B."/>
            <person name="Gainer-Dewar J."/>
            <person name="Goldberg J."/>
            <person name="Griggs A."/>
            <person name="Gujja S."/>
            <person name="Hansen M."/>
            <person name="Howarth C."/>
            <person name="Imamovic A."/>
            <person name="Ireland A."/>
            <person name="Larimer J."/>
            <person name="McCowan C."/>
            <person name="Murphy C."/>
            <person name="Pearson M."/>
            <person name="Poon T.W."/>
            <person name="Priest M."/>
            <person name="Roberts A."/>
            <person name="Saif S."/>
            <person name="Shea T."/>
            <person name="Sisk P."/>
            <person name="Sykes S."/>
            <person name="Wortman J."/>
            <person name="Nusbaum C."/>
            <person name="Birren B."/>
        </authorList>
    </citation>
    <scope>NUCLEOTIDE SEQUENCE [LARGE SCALE GENOMIC DNA]</scope>
    <source>
        <strain evidence="3 4">CBS 160.54</strain>
    </source>
</reference>
<dbReference type="SMART" id="SM00829">
    <property type="entry name" value="PKS_ER"/>
    <property type="match status" value="1"/>
</dbReference>
<dbReference type="Gene3D" id="3.90.180.10">
    <property type="entry name" value="Medium-chain alcohol dehydrogenases, catalytic domain"/>
    <property type="match status" value="1"/>
</dbReference>
<dbReference type="CDD" id="cd05289">
    <property type="entry name" value="MDR_like_2"/>
    <property type="match status" value="1"/>
</dbReference>
<sequence length="387" mass="40697">MRALHLPGVPSGQAPPFSFPDKPASPSDLQYTAAGYPGPDFPSSASEHMYLIRVLVTALTRGELTWHEILDPSRFQPHSGAIPGHDVVGLIDKVFPCSKLAAEPKFSCGDQIWALLDFGRDGAAAEYTLARETELSLVPQRADPHDISDEEWEERLATLPLSGLTGYQALFTQGGLPLPTTSTATPAKRVLVLGAAGSVGLPTLQLAKAANMTVIATASATSSAWLLASLLDPSTDTLLDYTSPGYTSVASSFHVLNLPPVDLVVDCIGGETLSSLLLTATPPLSSIVRPGGRVITLVAPLKVYGEVTSAQMTKNCASAGVDAGFFIVKPSGEELDTLGRWTREGKLAGYVHGEKAFPLAGGRLAMQITEARGRKGCGKVVVRVAGQ</sequence>
<dbReference type="SUPFAM" id="SSF51735">
    <property type="entry name" value="NAD(P)-binding Rossmann-fold domains"/>
    <property type="match status" value="1"/>
</dbReference>
<dbReference type="InterPro" id="IPR020843">
    <property type="entry name" value="ER"/>
</dbReference>
<name>V9D1Z0_9EURO</name>
<dbReference type="VEuPathDB" id="FungiDB:G647_07013"/>
<gene>
    <name evidence="3" type="ORF">G647_07013</name>
</gene>
<dbReference type="AlphaFoldDB" id="V9D1Z0"/>
<dbReference type="Proteomes" id="UP000030678">
    <property type="component" value="Unassembled WGS sequence"/>
</dbReference>
<dbReference type="PANTHER" id="PTHR43482">
    <property type="entry name" value="PROTEIN AST1-RELATED"/>
    <property type="match status" value="1"/>
</dbReference>
<accession>V9D1Z0</accession>
<dbReference type="GO" id="GO:0016491">
    <property type="term" value="F:oxidoreductase activity"/>
    <property type="evidence" value="ECO:0007669"/>
    <property type="project" value="InterPro"/>
</dbReference>
<dbReference type="RefSeq" id="XP_008729552.1">
    <property type="nucleotide sequence ID" value="XM_008731330.1"/>
</dbReference>
<dbReference type="InterPro" id="IPR036291">
    <property type="entry name" value="NAD(P)-bd_dom_sf"/>
</dbReference>
<dbReference type="Gene3D" id="3.40.50.720">
    <property type="entry name" value="NAD(P)-binding Rossmann-like Domain"/>
    <property type="match status" value="1"/>
</dbReference>
<dbReference type="InterPro" id="IPR052585">
    <property type="entry name" value="Lipid_raft_assoc_Zn_ADH"/>
</dbReference>
<evidence type="ECO:0000259" key="2">
    <source>
        <dbReference type="SMART" id="SM00829"/>
    </source>
</evidence>
<dbReference type="Pfam" id="PF13602">
    <property type="entry name" value="ADH_zinc_N_2"/>
    <property type="match status" value="1"/>
</dbReference>
<protein>
    <recommendedName>
        <fullName evidence="2">Enoyl reductase (ER) domain-containing protein</fullName>
    </recommendedName>
</protein>
<evidence type="ECO:0000256" key="1">
    <source>
        <dbReference type="SAM" id="MobiDB-lite"/>
    </source>
</evidence>
<organism evidence="3 4">
    <name type="scientific">Cladophialophora carrionii CBS 160.54</name>
    <dbReference type="NCBI Taxonomy" id="1279043"/>
    <lineage>
        <taxon>Eukaryota</taxon>
        <taxon>Fungi</taxon>
        <taxon>Dikarya</taxon>
        <taxon>Ascomycota</taxon>
        <taxon>Pezizomycotina</taxon>
        <taxon>Eurotiomycetes</taxon>
        <taxon>Chaetothyriomycetidae</taxon>
        <taxon>Chaetothyriales</taxon>
        <taxon>Herpotrichiellaceae</taxon>
        <taxon>Cladophialophora</taxon>
    </lineage>
</organism>
<dbReference type="GeneID" id="19985506"/>
<dbReference type="SUPFAM" id="SSF50129">
    <property type="entry name" value="GroES-like"/>
    <property type="match status" value="1"/>
</dbReference>
<feature type="domain" description="Enoyl reductase (ER)" evidence="2">
    <location>
        <begin position="24"/>
        <end position="382"/>
    </location>
</feature>